<evidence type="ECO:0000313" key="4">
    <source>
        <dbReference type="Proteomes" id="UP000323569"/>
    </source>
</evidence>
<name>A0A5A5RBP2_MICAE</name>
<dbReference type="GO" id="GO:0005576">
    <property type="term" value="C:extracellular region"/>
    <property type="evidence" value="ECO:0007669"/>
    <property type="project" value="UniProtKB-SubCell"/>
</dbReference>
<reference evidence="3 4" key="1">
    <citation type="submission" date="2018-09" db="EMBL/GenBank/DDBJ databases">
        <title>Evolutionary history of phycoerythrin pigmentation in the water bloom-forming cyanobacterium Microcystis aeruginosa.</title>
        <authorList>
            <person name="Tanabe Y."/>
            <person name="Tanabe Y."/>
            <person name="Yamaguchi H."/>
        </authorList>
    </citation>
    <scope>NUCLEOTIDE SEQUENCE [LARGE SCALE GENOMIC DNA]</scope>
    <source>
        <strain evidence="3 4">NIES-2519</strain>
    </source>
</reference>
<dbReference type="AlphaFoldDB" id="A0A5A5RBP2"/>
<sequence length="569" mass="55261">MTTTTISFALSTFGINFAVGGTVAQFLETYPTGTISIATTDPGTYNLTSIGVFGDGDSVWRLFNGTTSAVSATLVGNDFPFTTTLTLPADTNTFVRSMVGGTHILTVGTNSYPKAAGKQTIDTITVPPATATPPATTIQQFPLTNPYFITGSDFNDTLTGGAGADTLSGLGGDDILSGGGGNDSLIGGAGVDTFNVAADTDTISDLGNGVDILLVAAGATANATAVAAWTATASTSNSGTASVTASGFNINVASATGTSGWTLTNSGNATAVTLTGSANADTLIGGTGADTLVGGNGNDSLTGGAGVDTFNVAAGTDTISDLGNGTDILLVAAGATANATAAAAWTATASTSNSGTASVTASGFNINVNLATVTSGWTLTNSGNGTAVTLTGGGQADTLIGGTGADTLNGNNGSDSLVGGNGNDSLNGGGGLDTLTGGAGNDTLNGGLGADTFVFTNEGVDTITGFVAGATGDRLAITSSAYTGAPAANTTVVIDTSPSNGEANNVIFVASLVAIQGVASGSARFALATDTRQFLYDDDGNWSSGHTVIATISGSGTITGLTASNFAFI</sequence>
<dbReference type="PROSITE" id="PS00330">
    <property type="entry name" value="HEMOLYSIN_CALCIUM"/>
    <property type="match status" value="7"/>
</dbReference>
<dbReference type="PANTHER" id="PTHR38340">
    <property type="entry name" value="S-LAYER PROTEIN"/>
    <property type="match status" value="1"/>
</dbReference>
<organism evidence="3 4">
    <name type="scientific">Microcystis aeruginosa NIES-2519</name>
    <dbReference type="NCBI Taxonomy" id="2303981"/>
    <lineage>
        <taxon>Bacteria</taxon>
        <taxon>Bacillati</taxon>
        <taxon>Cyanobacteriota</taxon>
        <taxon>Cyanophyceae</taxon>
        <taxon>Oscillatoriophycideae</taxon>
        <taxon>Chroococcales</taxon>
        <taxon>Microcystaceae</taxon>
        <taxon>Microcystis</taxon>
    </lineage>
</organism>
<dbReference type="InterPro" id="IPR018511">
    <property type="entry name" value="Hemolysin-typ_Ca-bd_CS"/>
</dbReference>
<dbReference type="SUPFAM" id="SSF51120">
    <property type="entry name" value="beta-Roll"/>
    <property type="match status" value="3"/>
</dbReference>
<dbReference type="Gene3D" id="2.150.10.10">
    <property type="entry name" value="Serralysin-like metalloprotease, C-terminal"/>
    <property type="match status" value="2"/>
</dbReference>
<dbReference type="PANTHER" id="PTHR38340:SF1">
    <property type="entry name" value="S-LAYER PROTEIN"/>
    <property type="match status" value="1"/>
</dbReference>
<evidence type="ECO:0000256" key="2">
    <source>
        <dbReference type="ARBA" id="ARBA00022525"/>
    </source>
</evidence>
<dbReference type="Proteomes" id="UP000323569">
    <property type="component" value="Unassembled WGS sequence"/>
</dbReference>
<protein>
    <submittedName>
        <fullName evidence="3">Poly(Beta-D-mannuronate) C5 epimerase 1</fullName>
    </submittedName>
</protein>
<evidence type="ECO:0000313" key="3">
    <source>
        <dbReference type="EMBL" id="GCA70632.1"/>
    </source>
</evidence>
<comment type="caution">
    <text evidence="3">The sequence shown here is derived from an EMBL/GenBank/DDBJ whole genome shotgun (WGS) entry which is preliminary data.</text>
</comment>
<evidence type="ECO:0000256" key="1">
    <source>
        <dbReference type="ARBA" id="ARBA00004613"/>
    </source>
</evidence>
<dbReference type="InterPro" id="IPR050557">
    <property type="entry name" value="RTX_toxin/Mannuronan_C5-epim"/>
</dbReference>
<dbReference type="EMBL" id="BHVO01000032">
    <property type="protein sequence ID" value="GCA70632.1"/>
    <property type="molecule type" value="Genomic_DNA"/>
</dbReference>
<dbReference type="GO" id="GO:0005509">
    <property type="term" value="F:calcium ion binding"/>
    <property type="evidence" value="ECO:0007669"/>
    <property type="project" value="InterPro"/>
</dbReference>
<proteinExistence type="predicted"/>
<gene>
    <name evidence="3" type="primary">algE1</name>
    <name evidence="3" type="ORF">MiYa_02165</name>
</gene>
<comment type="subcellular location">
    <subcellularLocation>
        <location evidence="1">Secreted</location>
    </subcellularLocation>
</comment>
<dbReference type="InterPro" id="IPR001343">
    <property type="entry name" value="Hemolysn_Ca-bd"/>
</dbReference>
<accession>A0A5A5RBP2</accession>
<keyword evidence="2" id="KW-0964">Secreted</keyword>
<dbReference type="InterPro" id="IPR011049">
    <property type="entry name" value="Serralysin-like_metalloprot_C"/>
</dbReference>
<dbReference type="Pfam" id="PF00353">
    <property type="entry name" value="HemolysinCabind"/>
    <property type="match status" value="3"/>
</dbReference>
<dbReference type="PRINTS" id="PR00313">
    <property type="entry name" value="CABNDNGRPT"/>
</dbReference>